<dbReference type="RefSeq" id="WP_013447392.1">
    <property type="nucleotide sequence ID" value="NC_014751.1"/>
</dbReference>
<accession>E4PT44</accession>
<evidence type="ECO:0000256" key="2">
    <source>
        <dbReference type="PIRNR" id="PIRNR002070"/>
    </source>
</evidence>
<reference evidence="4" key="1">
    <citation type="submission" date="2010-07" db="EMBL/GenBank/DDBJ databases">
        <title>Genome sequence of Mycoplasma leachii PG50 MU clone A8.</title>
        <authorList>
            <person name="Wise K."/>
            <person name="Calcutt M.J."/>
            <person name="Foecking M.F."/>
            <person name="Madupu R."/>
            <person name="DeBoy R.T."/>
            <person name="Roske K."/>
            <person name="Martin T.R."/>
            <person name="Hvinden M.L."/>
            <person name="Durkin A.S."/>
            <person name="Glass J."/>
            <person name="Methe B.A."/>
        </authorList>
    </citation>
    <scope>NUCLEOTIDE SEQUENCE [LARGE SCALE GENOMIC DNA]</scope>
    <source>
        <strain evidence="4">DSM 21131 / NCTC 10133 / N29 / PG50</strain>
    </source>
</reference>
<dbReference type="PROSITE" id="PS50935">
    <property type="entry name" value="SSB"/>
    <property type="match status" value="1"/>
</dbReference>
<proteinExistence type="predicted"/>
<dbReference type="GO" id="GO:0009295">
    <property type="term" value="C:nucleoid"/>
    <property type="evidence" value="ECO:0007669"/>
    <property type="project" value="TreeGrafter"/>
</dbReference>
<dbReference type="EMBL" id="CP002108">
    <property type="protein sequence ID" value="ADR24359.1"/>
    <property type="molecule type" value="Genomic_DNA"/>
</dbReference>
<evidence type="ECO:0000313" key="4">
    <source>
        <dbReference type="Proteomes" id="UP000008712"/>
    </source>
</evidence>
<dbReference type="OrthoDB" id="9809878at2"/>
<dbReference type="SUPFAM" id="SSF50249">
    <property type="entry name" value="Nucleic acid-binding proteins"/>
    <property type="match status" value="1"/>
</dbReference>
<dbReference type="AlphaFoldDB" id="E4PT44"/>
<dbReference type="KEGG" id="mlc:MSB_A0071"/>
<keyword evidence="1 2" id="KW-0238">DNA-binding</keyword>
<dbReference type="PANTHER" id="PTHR10302:SF0">
    <property type="entry name" value="SINGLE-STRANDED DNA-BINDING PROTEIN, MITOCHONDRIAL"/>
    <property type="match status" value="1"/>
</dbReference>
<dbReference type="PANTHER" id="PTHR10302">
    <property type="entry name" value="SINGLE-STRANDED DNA-BINDING PROTEIN"/>
    <property type="match status" value="1"/>
</dbReference>
<dbReference type="PIRSF" id="PIRSF002070">
    <property type="entry name" value="SSB"/>
    <property type="match status" value="1"/>
</dbReference>
<name>E4PT44_MYCLG</name>
<dbReference type="CDD" id="cd04496">
    <property type="entry name" value="SSB_OBF"/>
    <property type="match status" value="1"/>
</dbReference>
<dbReference type="InterPro" id="IPR012340">
    <property type="entry name" value="NA-bd_OB-fold"/>
</dbReference>
<dbReference type="Proteomes" id="UP000008712">
    <property type="component" value="Chromosome"/>
</dbReference>
<dbReference type="InterPro" id="IPR000424">
    <property type="entry name" value="Primosome_PriB/ssb"/>
</dbReference>
<evidence type="ECO:0000313" key="3">
    <source>
        <dbReference type="EMBL" id="ADR24359.1"/>
    </source>
</evidence>
<reference evidence="3 4" key="2">
    <citation type="journal article" date="2012" name="J. Bacteriol.">
        <title>Complete Genome Sequences of Mycoplasma leachii Strain PG50T and the Pathogenic Mycoplasma mycoides subsp. mycoides Small Colony Biotype Strain Gladysdale.</title>
        <authorList>
            <person name="Wise K.S."/>
            <person name="Calcutt M.J."/>
            <person name="Foecking M.F."/>
            <person name="Madupu R."/>
            <person name="Deboy R.T."/>
            <person name="Roske K."/>
            <person name="Hvinden M.L."/>
            <person name="Martin T.R."/>
            <person name="Durkin A.S."/>
            <person name="Glass J.I."/>
            <person name="Methe B.A."/>
        </authorList>
    </citation>
    <scope>NUCLEOTIDE SEQUENCE [LARGE SCALE GENOMIC DNA]</scope>
    <source>
        <strain evidence="4">DSM 21131 / NCTC 10133 / N29 / PG50</strain>
    </source>
</reference>
<protein>
    <recommendedName>
        <fullName evidence="2">Single-stranded DNA-binding protein</fullName>
    </recommendedName>
</protein>
<dbReference type="GO" id="GO:0006260">
    <property type="term" value="P:DNA replication"/>
    <property type="evidence" value="ECO:0007669"/>
    <property type="project" value="InterPro"/>
</dbReference>
<dbReference type="InterPro" id="IPR011344">
    <property type="entry name" value="ssDNA-bd"/>
</dbReference>
<dbReference type="Pfam" id="PF00436">
    <property type="entry name" value="SSB"/>
    <property type="match status" value="1"/>
</dbReference>
<sequence>MNQINIVGRVVNNLQLWSSKNKNPFVFFTVAVNEYWNSERQTTYIPCVAFNNKAVNIVKFINKGDLVSIVAKLNVKRIVEDNGEFKNIFNVVVSKIELLSRSAKLSYKDNQEQYDLNIASDQTSLQNNENFSDQQIEVFGDEIPDSAIWD</sequence>
<dbReference type="GO" id="GO:0003697">
    <property type="term" value="F:single-stranded DNA binding"/>
    <property type="evidence" value="ECO:0007669"/>
    <property type="project" value="InterPro"/>
</dbReference>
<dbReference type="Gene3D" id="2.40.50.140">
    <property type="entry name" value="Nucleic acid-binding proteins"/>
    <property type="match status" value="1"/>
</dbReference>
<keyword evidence="4" id="KW-1185">Reference proteome</keyword>
<dbReference type="eggNOG" id="COG0629">
    <property type="taxonomic scope" value="Bacteria"/>
</dbReference>
<evidence type="ECO:0000256" key="1">
    <source>
        <dbReference type="ARBA" id="ARBA00023125"/>
    </source>
</evidence>
<dbReference type="HOGENOM" id="CLU_078758_6_2_14"/>
<gene>
    <name evidence="3" type="ordered locus">MSB_A0071</name>
</gene>
<organism evidence="3 4">
    <name type="scientific">Mycoplasma leachii (strain DSM 21131 / NCTC 10133 / N29 / PG50)</name>
    <dbReference type="NCBI Taxonomy" id="880447"/>
    <lineage>
        <taxon>Bacteria</taxon>
        <taxon>Bacillati</taxon>
        <taxon>Mycoplasmatota</taxon>
        <taxon>Mollicutes</taxon>
        <taxon>Mycoplasmataceae</taxon>
        <taxon>Mycoplasma</taxon>
    </lineage>
</organism>